<dbReference type="PANTHER" id="PTHR24198">
    <property type="entry name" value="ANKYRIN REPEAT AND PROTEIN KINASE DOMAIN-CONTAINING PROTEIN"/>
    <property type="match status" value="1"/>
</dbReference>
<feature type="region of interest" description="Disordered" evidence="3">
    <location>
        <begin position="871"/>
        <end position="895"/>
    </location>
</feature>
<dbReference type="InterPro" id="IPR027417">
    <property type="entry name" value="P-loop_NTPase"/>
</dbReference>
<organism evidence="4 5">
    <name type="scientific">Effrenium voratum</name>
    <dbReference type="NCBI Taxonomy" id="2562239"/>
    <lineage>
        <taxon>Eukaryota</taxon>
        <taxon>Sar</taxon>
        <taxon>Alveolata</taxon>
        <taxon>Dinophyceae</taxon>
        <taxon>Suessiales</taxon>
        <taxon>Symbiodiniaceae</taxon>
        <taxon>Effrenium</taxon>
    </lineage>
</organism>
<feature type="compositionally biased region" description="Low complexity" evidence="3">
    <location>
        <begin position="1074"/>
        <end position="1087"/>
    </location>
</feature>
<sequence length="1821" mass="198544">MGSAETVWTTAKATAAGAVGGAATLGATGGATGLAAPRAPAGGVAGAALGVIPALFTFGLSIPVGAAIGGTAGLAVGASVGAAAGAASGGAAGFQAYAKREQIGEFRQSTLNKARTAQVNTGVDAVKGKAVASACLAVEGKRQDEVLTVFAWHEATGVFLSLLQGRGGPLLPAQRKFSSSLSSVNPSTVRRWNRQVHTPGLVVPRMSMCKELVELLSDWSQRLIRLPQAADIEVPAFKSDVEGVEPVAAALETAHRAVYRCRSLGVVSAEELAKLSRPAMCLQVEVGFSPLIDLEEELTDTGLLSLLDMPSGVLWAIQDVHALHSAALNKSDGVLVVVDASKHDVPHWMGKILREALKQEHDEEEFQDRGSLRPADCWIVANRIDQLPEFFCKENELCKKVMQRQYQNYRDLIVSEDHVIPVAARLSSLAMYGTDKVRSNLSQEFQSLEKKPWFAQTCGLMFGMHWQDQARDLEHNKWRSAMRELKLLGQVTGPLANSVLKTAYVKMMPHSVARVMGALSNLAWNFCSALTYMAGADGLVKARTVPEDRELVVAAVHNDARSVQRLAEHGFPCDKEVAGKMLLLSASRDRWNPVRTIVDGGYDLKSATGARALLLAASREHWAQVALLLERGASVCTEAAQVSFGLAAAANRKEIIEDFIGRGFKLDSWGGKKAVVEAASRGYLEVLQSLVSYGADLSSWAGDQSLQKATEKEHGEVMRFLVEKGVDVTGDLGDQVLESAAARNDVLLLQLLLDKGAQVGWSGARALTAAARCKSWEAVHFLILAEVDLTEWAGQVVLLAALEAQNLSILRVLEENGLDISSERSQITLGQVAIAPKVRKLLDEMQRRSTQRNAAAAAQLLASHATHRRLRKDLPEPPRGPAQAPRDPWLQFESPAARPAVPPRVAVARALARHVEQLDEHCLLVARQLAGHLLELDSCTDTAARALAEHLLRVDVTAQKLEADTQQVALALAEHVLTELGAPDASAVGCDGEHEADVCGDALDWPEGDEEKFGGEGHGDGECGGGEASCATFEGSGTRPSDDLAEVAAALARHLMEQEFSDDVAPDFPGGRPPGSSAASDGGSRAAQALAQHVLATESEDPTQTVAQALARHAEQEKDAGRVAEALAQHLADVAREDSVRMAAQALAEHAEREKDSAQVAAALARHLEDFYPDEVYSPRGPRPPPGSPRPEALARLSFDRREDVQAAAQALASHVEETPARSGGVHRGGSCESRLKLREPTVETVHQICRTFQEDVEQRITACLAECVPTEEEAKALATRKCPKGTTFDGPDATDLHQKFFEIAAREAVAEFQPSFERAKVRCKEEVHKAHNKFLKTMDYYLTRDPCMGYLGSSWSMARLGALSLVILTLGTWIGTSFIGPPAPFAPRSVARRAEEEAAAGVVLEEPPSDDEIAKESSLDPRPKRRFRPKREKRGTLCYARRELNEEAERMRPYIEPLLEQQMSLKEITFVLNRRGKELRHLLYKPRVGLPVFTEHKVRRLMRRAKNDAGVRINCFVRPQHLPPNAPGAAYPKYIQDVFAEVPPLGWQEMPEYAHMLSSAKNQARRAANTESRMLTATQEAAEEAGVEPVSEEEEEAGMKHLSELWSLQLSASMPRLNLTSGKTRRIPPAARKQRAVLQCGHGLPRSNEDNLDPFAKHKLVAEAMNTKFVLGEGASPLSASDRDKFVSEQVKQVKPTVHWHLFQRASRTYDIPLDLVVSFETALLELWSNSAHEQLTKLFLEPIFKSFEKLKHDMEEFNRRPRRKDSKVQFAFGPKLAEVLKEIRSFKAPDNAEDAVPQNEAERCERLCLKIRETIQQLS</sequence>
<keyword evidence="5" id="KW-1185">Reference proteome</keyword>
<evidence type="ECO:0000256" key="2">
    <source>
        <dbReference type="ARBA" id="ARBA00023043"/>
    </source>
</evidence>
<dbReference type="SUPFAM" id="SSF52540">
    <property type="entry name" value="P-loop containing nucleoside triphosphate hydrolases"/>
    <property type="match status" value="1"/>
</dbReference>
<feature type="region of interest" description="Disordered" evidence="3">
    <location>
        <begin position="1174"/>
        <end position="1193"/>
    </location>
</feature>
<feature type="compositionally biased region" description="Basic and acidic residues" evidence="3">
    <location>
        <begin position="1413"/>
        <end position="1423"/>
    </location>
</feature>
<dbReference type="EMBL" id="CAUJNA010003770">
    <property type="protein sequence ID" value="CAJ1409434.1"/>
    <property type="molecule type" value="Genomic_DNA"/>
</dbReference>
<feature type="region of interest" description="Disordered" evidence="3">
    <location>
        <begin position="1062"/>
        <end position="1089"/>
    </location>
</feature>
<name>A0AA36JQS9_9DINO</name>
<dbReference type="Pfam" id="PF12796">
    <property type="entry name" value="Ank_2"/>
    <property type="match status" value="1"/>
</dbReference>
<dbReference type="InterPro" id="IPR036770">
    <property type="entry name" value="Ankyrin_rpt-contain_sf"/>
</dbReference>
<evidence type="ECO:0000256" key="1">
    <source>
        <dbReference type="ARBA" id="ARBA00022737"/>
    </source>
</evidence>
<gene>
    <name evidence="4" type="ORF">EVOR1521_LOCUS30531</name>
</gene>
<reference evidence="4" key="1">
    <citation type="submission" date="2023-08" db="EMBL/GenBank/DDBJ databases">
        <authorList>
            <person name="Chen Y."/>
            <person name="Shah S."/>
            <person name="Dougan E. K."/>
            <person name="Thang M."/>
            <person name="Chan C."/>
        </authorList>
    </citation>
    <scope>NUCLEOTIDE SEQUENCE</scope>
</reference>
<feature type="region of interest" description="Disordered" evidence="3">
    <location>
        <begin position="1400"/>
        <end position="1432"/>
    </location>
</feature>
<dbReference type="SUPFAM" id="SSF48403">
    <property type="entry name" value="Ankyrin repeat"/>
    <property type="match status" value="1"/>
</dbReference>
<dbReference type="Proteomes" id="UP001178507">
    <property type="component" value="Unassembled WGS sequence"/>
</dbReference>
<dbReference type="Gene3D" id="1.25.40.20">
    <property type="entry name" value="Ankyrin repeat-containing domain"/>
    <property type="match status" value="2"/>
</dbReference>
<dbReference type="InterPro" id="IPR002110">
    <property type="entry name" value="Ankyrin_rpt"/>
</dbReference>
<dbReference type="PANTHER" id="PTHR24198:SF165">
    <property type="entry name" value="ANKYRIN REPEAT-CONTAINING PROTEIN-RELATED"/>
    <property type="match status" value="1"/>
</dbReference>
<evidence type="ECO:0000313" key="4">
    <source>
        <dbReference type="EMBL" id="CAJ1409434.1"/>
    </source>
</evidence>
<evidence type="ECO:0000313" key="5">
    <source>
        <dbReference type="Proteomes" id="UP001178507"/>
    </source>
</evidence>
<proteinExistence type="predicted"/>
<keyword evidence="1" id="KW-0677">Repeat</keyword>
<dbReference type="SMART" id="SM00248">
    <property type="entry name" value="ANK"/>
    <property type="match status" value="6"/>
</dbReference>
<accession>A0AA36JQS9</accession>
<keyword evidence="2" id="KW-0040">ANK repeat</keyword>
<comment type="caution">
    <text evidence="4">The sequence shown here is derived from an EMBL/GenBank/DDBJ whole genome shotgun (WGS) entry which is preliminary data.</text>
</comment>
<evidence type="ECO:0000256" key="3">
    <source>
        <dbReference type="SAM" id="MobiDB-lite"/>
    </source>
</evidence>
<protein>
    <submittedName>
        <fullName evidence="4">Uncharacterized protein</fullName>
    </submittedName>
</protein>